<dbReference type="eggNOG" id="ENOG502QQWW">
    <property type="taxonomic scope" value="Eukaryota"/>
</dbReference>
<name>E1ZCN3_CHLVA</name>
<evidence type="ECO:0000256" key="2">
    <source>
        <dbReference type="SAM" id="SignalP"/>
    </source>
</evidence>
<dbReference type="SUPFAM" id="SSF50891">
    <property type="entry name" value="Cyclophilin-like"/>
    <property type="match status" value="1"/>
</dbReference>
<proteinExistence type="predicted"/>
<dbReference type="EMBL" id="GL433842">
    <property type="protein sequence ID" value="EFN56465.1"/>
    <property type="molecule type" value="Genomic_DNA"/>
</dbReference>
<dbReference type="STRING" id="554065.E1ZCN3"/>
<dbReference type="FunCoup" id="E1ZCN3">
    <property type="interactions" value="98"/>
</dbReference>
<gene>
    <name evidence="3" type="ORF">CHLNCDRAFT_57683</name>
</gene>
<organism evidence="4">
    <name type="scientific">Chlorella variabilis</name>
    <name type="common">Green alga</name>
    <dbReference type="NCBI Taxonomy" id="554065"/>
    <lineage>
        <taxon>Eukaryota</taxon>
        <taxon>Viridiplantae</taxon>
        <taxon>Chlorophyta</taxon>
        <taxon>core chlorophytes</taxon>
        <taxon>Trebouxiophyceae</taxon>
        <taxon>Chlorellales</taxon>
        <taxon>Chlorellaceae</taxon>
        <taxon>Chlorella clade</taxon>
        <taxon>Chlorella</taxon>
    </lineage>
</organism>
<dbReference type="InterPro" id="IPR029000">
    <property type="entry name" value="Cyclophilin-like_dom_sf"/>
</dbReference>
<dbReference type="PANTHER" id="PTHR46873:SF1">
    <property type="entry name" value="EXPRESSED PROTEIN"/>
    <property type="match status" value="1"/>
</dbReference>
<dbReference type="KEGG" id="cvr:CHLNCDRAFT_57683"/>
<dbReference type="InParanoid" id="E1ZCN3"/>
<evidence type="ECO:0000256" key="1">
    <source>
        <dbReference type="SAM" id="MobiDB-lite"/>
    </source>
</evidence>
<protein>
    <submittedName>
        <fullName evidence="3">Expressed protein</fullName>
    </submittedName>
</protein>
<dbReference type="OrthoDB" id="532384at2759"/>
<dbReference type="PANTHER" id="PTHR46873">
    <property type="entry name" value="EXPRESSED PROTEIN"/>
    <property type="match status" value="1"/>
</dbReference>
<sequence length="299" mass="31298">MTPLRAARRAWLLLALLGLAAAAENSREGVFVGYKEAGVEGAGGDVGATEGGDAAGDLGTAAGGDGDGSLHEATDNAGDGGAAAADGSAADQAADSGAAAGQGSDQAAAQGGDEAVAADLAAAAEQVGRTVLLHTQFGPIKVKLLEKLAPRTTALVWELAQKRGCRICAFYRNEARPRGGDGPPYALLQGRLDMPQVAPREGNIEVKMGHVCFIPDTKDFFIAYGNHPEWGTSHTVWGLVDEWFATDFIISQQFQETTHPEFGTVMRMLKEEVTVKIATQEDTFYSGLLGPMHYDEPPL</sequence>
<keyword evidence="4" id="KW-1185">Reference proteome</keyword>
<feature type="compositionally biased region" description="Low complexity" evidence="1">
    <location>
        <begin position="82"/>
        <end position="107"/>
    </location>
</feature>
<keyword evidence="2" id="KW-0732">Signal</keyword>
<feature type="chain" id="PRO_5003155826" evidence="2">
    <location>
        <begin position="23"/>
        <end position="299"/>
    </location>
</feature>
<feature type="region of interest" description="Disordered" evidence="1">
    <location>
        <begin position="45"/>
        <end position="107"/>
    </location>
</feature>
<dbReference type="AlphaFoldDB" id="E1ZCN3"/>
<evidence type="ECO:0000313" key="4">
    <source>
        <dbReference type="Proteomes" id="UP000008141"/>
    </source>
</evidence>
<dbReference type="GeneID" id="17355640"/>
<dbReference type="RefSeq" id="XP_005848567.1">
    <property type="nucleotide sequence ID" value="XM_005848505.1"/>
</dbReference>
<evidence type="ECO:0000313" key="3">
    <source>
        <dbReference type="EMBL" id="EFN56465.1"/>
    </source>
</evidence>
<feature type="signal peptide" evidence="2">
    <location>
        <begin position="1"/>
        <end position="22"/>
    </location>
</feature>
<feature type="compositionally biased region" description="Gly residues" evidence="1">
    <location>
        <begin position="45"/>
        <end position="54"/>
    </location>
</feature>
<dbReference type="Proteomes" id="UP000008141">
    <property type="component" value="Unassembled WGS sequence"/>
</dbReference>
<accession>E1ZCN3</accession>
<reference evidence="3 4" key="1">
    <citation type="journal article" date="2010" name="Plant Cell">
        <title>The Chlorella variabilis NC64A genome reveals adaptation to photosymbiosis, coevolution with viruses, and cryptic sex.</title>
        <authorList>
            <person name="Blanc G."/>
            <person name="Duncan G."/>
            <person name="Agarkova I."/>
            <person name="Borodovsky M."/>
            <person name="Gurnon J."/>
            <person name="Kuo A."/>
            <person name="Lindquist E."/>
            <person name="Lucas S."/>
            <person name="Pangilinan J."/>
            <person name="Polle J."/>
            <person name="Salamov A."/>
            <person name="Terry A."/>
            <person name="Yamada T."/>
            <person name="Dunigan D.D."/>
            <person name="Grigoriev I.V."/>
            <person name="Claverie J.M."/>
            <person name="Van Etten J.L."/>
        </authorList>
    </citation>
    <scope>NUCLEOTIDE SEQUENCE [LARGE SCALE GENOMIC DNA]</scope>
    <source>
        <strain evidence="3 4">NC64A</strain>
    </source>
</reference>